<keyword evidence="1" id="KW-0808">Transferase</keyword>
<sequence>MNKQAIEIKSSIHGDVIISAIPGHFVTSHSHINYYIDITRVKHDHNMARNAALNFADYYSSTTLVDTIICMDGSEVIGSFLARELTKTSYMQMNSSSTIYVVTPEFNTNGQMIFRDNIQDMIAGKRILLLIASITTGKTAKRSLECLDYYGGNVIGISAIFSTMDEVQDIPVKSIFQKEDIPDYQTYSFRDCPFCKENHKIDALANSYGYSKI</sequence>
<organism evidence="1 2">
    <name type="scientific">Clostridium facile</name>
    <dbReference type="NCBI Taxonomy" id="2763035"/>
    <lineage>
        <taxon>Bacteria</taxon>
        <taxon>Bacillati</taxon>
        <taxon>Bacillota</taxon>
        <taxon>Clostridia</taxon>
        <taxon>Eubacteriales</taxon>
        <taxon>Clostridiaceae</taxon>
        <taxon>Clostridium</taxon>
    </lineage>
</organism>
<dbReference type="Gene3D" id="3.40.50.2020">
    <property type="match status" value="1"/>
</dbReference>
<dbReference type="EMBL" id="JACOQK010000001">
    <property type="protein sequence ID" value="MBC5787848.1"/>
    <property type="molecule type" value="Genomic_DNA"/>
</dbReference>
<accession>A0ABR7IRZ8</accession>
<dbReference type="InterPro" id="IPR000836">
    <property type="entry name" value="PRTase_dom"/>
</dbReference>
<dbReference type="InterPro" id="IPR029057">
    <property type="entry name" value="PRTase-like"/>
</dbReference>
<proteinExistence type="predicted"/>
<keyword evidence="2" id="KW-1185">Reference proteome</keyword>
<evidence type="ECO:0000313" key="2">
    <source>
        <dbReference type="Proteomes" id="UP000649151"/>
    </source>
</evidence>
<gene>
    <name evidence="1" type="ORF">H8Z77_07430</name>
</gene>
<protein>
    <submittedName>
        <fullName evidence="1">Orotate phosphoribosyltransferase</fullName>
    </submittedName>
</protein>
<dbReference type="Proteomes" id="UP000649151">
    <property type="component" value="Unassembled WGS sequence"/>
</dbReference>
<dbReference type="SUPFAM" id="SSF53271">
    <property type="entry name" value="PRTase-like"/>
    <property type="match status" value="1"/>
</dbReference>
<dbReference type="RefSeq" id="WP_069987310.1">
    <property type="nucleotide sequence ID" value="NZ_JACOQK010000001.1"/>
</dbReference>
<dbReference type="CDD" id="cd06223">
    <property type="entry name" value="PRTases_typeI"/>
    <property type="match status" value="1"/>
</dbReference>
<name>A0ABR7IRZ8_9CLOT</name>
<evidence type="ECO:0000313" key="1">
    <source>
        <dbReference type="EMBL" id="MBC5787848.1"/>
    </source>
</evidence>
<dbReference type="GO" id="GO:0016757">
    <property type="term" value="F:glycosyltransferase activity"/>
    <property type="evidence" value="ECO:0007669"/>
    <property type="project" value="UniProtKB-KW"/>
</dbReference>
<comment type="caution">
    <text evidence="1">The sequence shown here is derived from an EMBL/GenBank/DDBJ whole genome shotgun (WGS) entry which is preliminary data.</text>
</comment>
<reference evidence="1 2" key="1">
    <citation type="submission" date="2020-08" db="EMBL/GenBank/DDBJ databases">
        <title>Genome public.</title>
        <authorList>
            <person name="Liu C."/>
            <person name="Sun Q."/>
        </authorList>
    </citation>
    <scope>NUCLEOTIDE SEQUENCE [LARGE SCALE GENOMIC DNA]</scope>
    <source>
        <strain evidence="1 2">NSJ-27</strain>
    </source>
</reference>
<keyword evidence="1" id="KW-0328">Glycosyltransferase</keyword>